<evidence type="ECO:0000313" key="1">
    <source>
        <dbReference type="EMBL" id="QHS97184.1"/>
    </source>
</evidence>
<protein>
    <submittedName>
        <fullName evidence="1">Uncharacterized protein</fullName>
    </submittedName>
</protein>
<name>A0A6C0C094_9ZZZZ</name>
<organism evidence="1">
    <name type="scientific">viral metagenome</name>
    <dbReference type="NCBI Taxonomy" id="1070528"/>
    <lineage>
        <taxon>unclassified sequences</taxon>
        <taxon>metagenomes</taxon>
        <taxon>organismal metagenomes</taxon>
    </lineage>
</organism>
<proteinExistence type="predicted"/>
<reference evidence="1" key="1">
    <citation type="journal article" date="2020" name="Nature">
        <title>Giant virus diversity and host interactions through global metagenomics.</title>
        <authorList>
            <person name="Schulz F."/>
            <person name="Roux S."/>
            <person name="Paez-Espino D."/>
            <person name="Jungbluth S."/>
            <person name="Walsh D.A."/>
            <person name="Denef V.J."/>
            <person name="McMahon K.D."/>
            <person name="Konstantinidis K.T."/>
            <person name="Eloe-Fadrosh E.A."/>
            <person name="Kyrpides N.C."/>
            <person name="Woyke T."/>
        </authorList>
    </citation>
    <scope>NUCLEOTIDE SEQUENCE</scope>
    <source>
        <strain evidence="1">GVMAG-M-3300020169-51</strain>
    </source>
</reference>
<accession>A0A6C0C094</accession>
<sequence>MSGAYNYMFDSLSRIGNDTCGITARDLQNSKTETYLTTSYVTRNCGMSGPIGFATKQPNIFFKGGVGSNNGAGGCAVNEETKLQVGNKPTRHKCKISLQQRPYLTVPNLSKGPPQPVFESKMQQGAQITDKKSCRVLMEKSFMGHYLTPMIPSLNSTIQNPANLIEGVAASGWIRGGLPSRELSRDQDYLERKN</sequence>
<dbReference type="AlphaFoldDB" id="A0A6C0C094"/>
<dbReference type="EMBL" id="MN739291">
    <property type="protein sequence ID" value="QHS97184.1"/>
    <property type="molecule type" value="Genomic_DNA"/>
</dbReference>